<accession>A0A5B7ITG7</accession>
<protein>
    <submittedName>
        <fullName evidence="2">Uncharacterized protein</fullName>
    </submittedName>
</protein>
<reference evidence="2 3" key="1">
    <citation type="submission" date="2019-05" db="EMBL/GenBank/DDBJ databases">
        <title>Another draft genome of Portunus trituberculatus and its Hox gene families provides insights of decapod evolution.</title>
        <authorList>
            <person name="Jeong J.-H."/>
            <person name="Song I."/>
            <person name="Kim S."/>
            <person name="Choi T."/>
            <person name="Kim D."/>
            <person name="Ryu S."/>
            <person name="Kim W."/>
        </authorList>
    </citation>
    <scope>NUCLEOTIDE SEQUENCE [LARGE SCALE GENOMIC DNA]</scope>
    <source>
        <tissue evidence="2">Muscle</tissue>
    </source>
</reference>
<comment type="caution">
    <text evidence="2">The sequence shown here is derived from an EMBL/GenBank/DDBJ whole genome shotgun (WGS) entry which is preliminary data.</text>
</comment>
<keyword evidence="3" id="KW-1185">Reference proteome</keyword>
<dbReference type="EMBL" id="VSRR010069354">
    <property type="protein sequence ID" value="MPC85725.1"/>
    <property type="molecule type" value="Genomic_DNA"/>
</dbReference>
<organism evidence="2 3">
    <name type="scientific">Portunus trituberculatus</name>
    <name type="common">Swimming crab</name>
    <name type="synonym">Neptunus trituberculatus</name>
    <dbReference type="NCBI Taxonomy" id="210409"/>
    <lineage>
        <taxon>Eukaryota</taxon>
        <taxon>Metazoa</taxon>
        <taxon>Ecdysozoa</taxon>
        <taxon>Arthropoda</taxon>
        <taxon>Crustacea</taxon>
        <taxon>Multicrustacea</taxon>
        <taxon>Malacostraca</taxon>
        <taxon>Eumalacostraca</taxon>
        <taxon>Eucarida</taxon>
        <taxon>Decapoda</taxon>
        <taxon>Pleocyemata</taxon>
        <taxon>Brachyura</taxon>
        <taxon>Eubrachyura</taxon>
        <taxon>Portunoidea</taxon>
        <taxon>Portunidae</taxon>
        <taxon>Portuninae</taxon>
        <taxon>Portunus</taxon>
    </lineage>
</organism>
<gene>
    <name evidence="2" type="ORF">E2C01_080513</name>
</gene>
<sequence>MTSHLQEPMEEEGFNTSEPRRHYVTATPANHRESHASSGAIELLEGVHSTGEVTGNLLTLGFLWGIYSTFTLVGD</sequence>
<dbReference type="AlphaFoldDB" id="A0A5B7ITG7"/>
<dbReference type="Proteomes" id="UP000324222">
    <property type="component" value="Unassembled WGS sequence"/>
</dbReference>
<evidence type="ECO:0000256" key="1">
    <source>
        <dbReference type="SAM" id="MobiDB-lite"/>
    </source>
</evidence>
<feature type="region of interest" description="Disordered" evidence="1">
    <location>
        <begin position="1"/>
        <end position="37"/>
    </location>
</feature>
<evidence type="ECO:0000313" key="2">
    <source>
        <dbReference type="EMBL" id="MPC85725.1"/>
    </source>
</evidence>
<name>A0A5B7ITG7_PORTR</name>
<proteinExistence type="predicted"/>
<evidence type="ECO:0000313" key="3">
    <source>
        <dbReference type="Proteomes" id="UP000324222"/>
    </source>
</evidence>